<dbReference type="GO" id="GO:0016020">
    <property type="term" value="C:membrane"/>
    <property type="evidence" value="ECO:0007669"/>
    <property type="project" value="TreeGrafter"/>
</dbReference>
<dbReference type="AlphaFoldDB" id="A0A2A4T822"/>
<comment type="subcellular location">
    <subcellularLocation>
        <location evidence="12">Secreted</location>
    </subcellularLocation>
    <text evidence="12">Membrane-associated.</text>
</comment>
<dbReference type="Proteomes" id="UP000218113">
    <property type="component" value="Unassembled WGS sequence"/>
</dbReference>
<keyword evidence="9 12" id="KW-0408">Iron</keyword>
<dbReference type="PROSITE" id="PS00551">
    <property type="entry name" value="MOLYBDOPTERIN_PROK_1"/>
    <property type="match status" value="1"/>
</dbReference>
<keyword evidence="3 12" id="KW-0004">4Fe-4S</keyword>
<feature type="binding site" evidence="12">
    <location>
        <position position="887"/>
    </location>
    <ligand>
        <name>substrate</name>
    </ligand>
</feature>
<keyword evidence="2 12" id="KW-0813">Transport</keyword>
<feature type="binding site" evidence="12">
    <location>
        <position position="912"/>
    </location>
    <ligand>
        <name>Mo-bis(molybdopterin guanine dinucleotide)</name>
        <dbReference type="ChEBI" id="CHEBI:60539"/>
    </ligand>
</feature>
<keyword evidence="10 12" id="KW-0411">Iron-sulfur</keyword>
<feature type="binding site" evidence="12">
    <location>
        <position position="83"/>
    </location>
    <ligand>
        <name>[4Fe-4S] cluster</name>
        <dbReference type="ChEBI" id="CHEBI:49883"/>
    </ligand>
</feature>
<dbReference type="InterPro" id="IPR006963">
    <property type="entry name" value="Mopterin_OxRdtase_4Fe-4S_dom"/>
</dbReference>
<dbReference type="GO" id="GO:0050140">
    <property type="term" value="F:nitrate reductase (cytochrome) activity"/>
    <property type="evidence" value="ECO:0007669"/>
    <property type="project" value="UniProtKB-EC"/>
</dbReference>
<feature type="binding site" evidence="12">
    <location>
        <begin position="540"/>
        <end position="541"/>
    </location>
    <ligand>
        <name>Mo-bis(molybdopterin guanine dinucleotide)</name>
        <dbReference type="ChEBI" id="CHEBI:60539"/>
    </ligand>
</feature>
<evidence type="ECO:0000256" key="1">
    <source>
        <dbReference type="ARBA" id="ARBA00008747"/>
    </source>
</evidence>
<feature type="binding site" evidence="12">
    <location>
        <position position="895"/>
    </location>
    <ligand>
        <name>Mo-bis(molybdopterin guanine dinucleotide)</name>
        <dbReference type="ChEBI" id="CHEBI:60539"/>
    </ligand>
</feature>
<dbReference type="GO" id="GO:0030151">
    <property type="term" value="F:molybdenum ion binding"/>
    <property type="evidence" value="ECO:0007669"/>
    <property type="project" value="InterPro"/>
</dbReference>
<dbReference type="PANTHER" id="PTHR43105">
    <property type="entry name" value="RESPIRATORY NITRATE REDUCTASE"/>
    <property type="match status" value="1"/>
</dbReference>
<comment type="function">
    <text evidence="12">Catalytic subunit of the nitrate reductase complex NapAB. Receives electrons from NapB and catalyzes the reduction of nitrate to nitrite.</text>
</comment>
<dbReference type="GO" id="GO:0005506">
    <property type="term" value="F:iron ion binding"/>
    <property type="evidence" value="ECO:0007669"/>
    <property type="project" value="UniProtKB-UniRule"/>
</dbReference>
<feature type="binding site" evidence="12">
    <location>
        <position position="181"/>
    </location>
    <ligand>
        <name>Mo-bis(molybdopterin guanine dinucleotide)</name>
        <dbReference type="ChEBI" id="CHEBI:60539"/>
    </ligand>
</feature>
<dbReference type="PROSITE" id="PS51669">
    <property type="entry name" value="4FE4S_MOW_BIS_MGD"/>
    <property type="match status" value="1"/>
</dbReference>
<dbReference type="GO" id="GO:0006777">
    <property type="term" value="P:Mo-molybdopterin cofactor biosynthetic process"/>
    <property type="evidence" value="ECO:0007669"/>
    <property type="project" value="UniProtKB-UniRule"/>
</dbReference>
<dbReference type="NCBIfam" id="TIGR01706">
    <property type="entry name" value="NAPA"/>
    <property type="match status" value="1"/>
</dbReference>
<keyword evidence="8 12" id="KW-0560">Oxidoreductase</keyword>
<dbReference type="SUPFAM" id="SSF53706">
    <property type="entry name" value="Formate dehydrogenase/DMSO reductase, domains 1-3"/>
    <property type="match status" value="1"/>
</dbReference>
<dbReference type="GO" id="GO:0051539">
    <property type="term" value="F:4 iron, 4 sulfur cluster binding"/>
    <property type="evidence" value="ECO:0007669"/>
    <property type="project" value="UniProtKB-KW"/>
</dbReference>
<dbReference type="Pfam" id="PF00384">
    <property type="entry name" value="Molybdopterin"/>
    <property type="match status" value="1"/>
</dbReference>
<comment type="caution">
    <text evidence="14">The sequence shown here is derived from an EMBL/GenBank/DDBJ whole genome shotgun (WGS) entry which is preliminary data.</text>
</comment>
<organism evidence="14 15">
    <name type="scientific">SAR324 cluster bacterium</name>
    <dbReference type="NCBI Taxonomy" id="2024889"/>
    <lineage>
        <taxon>Bacteria</taxon>
        <taxon>Deltaproteobacteria</taxon>
        <taxon>SAR324 cluster</taxon>
    </lineage>
</organism>
<feature type="binding site" evidence="12">
    <location>
        <position position="515"/>
    </location>
    <ligand>
        <name>Mo-bis(molybdopterin guanine dinucleotide)</name>
        <dbReference type="ChEBI" id="CHEBI:60539"/>
    </ligand>
</feature>
<feature type="binding site" evidence="12">
    <location>
        <position position="563"/>
    </location>
    <ligand>
        <name>Mo-bis(molybdopterin guanine dinucleotide)</name>
        <dbReference type="ChEBI" id="CHEBI:60539"/>
    </ligand>
</feature>
<dbReference type="SUPFAM" id="SSF50692">
    <property type="entry name" value="ADC-like"/>
    <property type="match status" value="1"/>
</dbReference>
<dbReference type="NCBIfam" id="NF010055">
    <property type="entry name" value="PRK13532.1"/>
    <property type="match status" value="1"/>
</dbReference>
<dbReference type="EMBL" id="NVSR01000011">
    <property type="protein sequence ID" value="PCI29678.1"/>
    <property type="molecule type" value="Genomic_DNA"/>
</dbReference>
<comment type="similarity">
    <text evidence="1 12">Belongs to the prokaryotic molybdopterin-containing oxidoreductase family. NasA/NapA/NarB subfamily.</text>
</comment>
<feature type="binding site" evidence="12">
    <location>
        <position position="55"/>
    </location>
    <ligand>
        <name>[4Fe-4S] cluster</name>
        <dbReference type="ChEBI" id="CHEBI:49883"/>
    </ligand>
</feature>
<proteinExistence type="inferred from homology"/>
<keyword evidence="11 12" id="KW-0534">Nitrate assimilation</keyword>
<dbReference type="CDD" id="cd02791">
    <property type="entry name" value="MopB_CT_Nitrate-R-NapA-like"/>
    <property type="match status" value="1"/>
</dbReference>
<gene>
    <name evidence="12" type="primary">napA</name>
    <name evidence="14" type="ORF">COB67_03475</name>
</gene>
<evidence type="ECO:0000256" key="10">
    <source>
        <dbReference type="ARBA" id="ARBA00023014"/>
    </source>
</evidence>
<dbReference type="Gene3D" id="2.40.40.20">
    <property type="match status" value="1"/>
</dbReference>
<protein>
    <recommendedName>
        <fullName evidence="12">Nitrate reductase</fullName>
        <ecNumber evidence="12">1.9.6.1</ecNumber>
    </recommendedName>
</protein>
<feature type="binding site" evidence="12">
    <location>
        <position position="409"/>
    </location>
    <ligand>
        <name>Mo-bis(molybdopterin guanine dinucleotide)</name>
        <dbReference type="ChEBI" id="CHEBI:60539"/>
    </ligand>
</feature>
<evidence type="ECO:0000256" key="12">
    <source>
        <dbReference type="HAMAP-Rule" id="MF_01630"/>
    </source>
</evidence>
<feature type="binding site" evidence="12">
    <location>
        <begin position="811"/>
        <end position="820"/>
    </location>
    <ligand>
        <name>Mo-bis(molybdopterin guanine dinucleotide)</name>
        <dbReference type="ChEBI" id="CHEBI:60539"/>
    </ligand>
</feature>
<feature type="binding site" evidence="12">
    <location>
        <position position="85"/>
    </location>
    <ligand>
        <name>Mo-bis(molybdopterin guanine dinucleotide)</name>
        <dbReference type="ChEBI" id="CHEBI:60539"/>
    </ligand>
</feature>
<feature type="binding site" evidence="12">
    <location>
        <begin position="246"/>
        <end position="250"/>
    </location>
    <ligand>
        <name>Mo-bis(molybdopterin guanine dinucleotide)</name>
        <dbReference type="ChEBI" id="CHEBI:60539"/>
    </ligand>
</feature>
<evidence type="ECO:0000256" key="3">
    <source>
        <dbReference type="ARBA" id="ARBA00022485"/>
    </source>
</evidence>
<dbReference type="InterPro" id="IPR006311">
    <property type="entry name" value="TAT_signal"/>
</dbReference>
<accession>A0A2A4T822</accession>
<evidence type="ECO:0000313" key="14">
    <source>
        <dbReference type="EMBL" id="PCI29678.1"/>
    </source>
</evidence>
<dbReference type="PANTHER" id="PTHR43105:SF11">
    <property type="entry name" value="PERIPLASMIC NITRATE REDUCTASE"/>
    <property type="match status" value="1"/>
</dbReference>
<evidence type="ECO:0000256" key="5">
    <source>
        <dbReference type="ARBA" id="ARBA00022723"/>
    </source>
</evidence>
<comment type="subunit">
    <text evidence="12">Component of the nitrate reductase NapAB complex composed of NapA and NapB.</text>
</comment>
<dbReference type="Gene3D" id="3.40.228.10">
    <property type="entry name" value="Dimethylsulfoxide Reductase, domain 2"/>
    <property type="match status" value="1"/>
</dbReference>
<dbReference type="GO" id="GO:0042128">
    <property type="term" value="P:nitrate assimilation"/>
    <property type="evidence" value="ECO:0007669"/>
    <property type="project" value="UniProtKB-UniRule"/>
</dbReference>
<dbReference type="SMART" id="SM00926">
    <property type="entry name" value="Molybdop_Fe4S4"/>
    <property type="match status" value="1"/>
</dbReference>
<sequence>MKRRSFLKASVAASAAAAVGMNLPKEADAALLDYAGQGEGWKWDKSVCRFCGTGCGIQVATKDGKIVSVKGDPQSPVNRGLNCVKGYFNAKILYGKDRLTQPLLRKTNGKFDKKGKFTPVSWDEAFEIMAEKAKKTLKEKGPTGLALFGSGQYTIDEGYAAAKLWKAGFRSNTIDPNARHCMASAVVGFYRVFGMDEPPGCYDDIEVTDTMILWGSNMAEMHPILWSRVTDRKLTSPDRTKIIVLSTYRHRSCDLADTEIIFKPSTDIAIFNFIAKYLIDKDYVNWDFVKKHTVFATSPNNIGYGLPKTDKREKEVILTEEEAIGMGMPEMAGKPWAQKPVGLLYQWAISQEDYTKALEPYTLDFVAKLAKGDEDEDLEEFKAKLVELAELYGEQSRKVVSFWTMGMNQHTRGTWVNELAYAVHLLMGKQSTPGNGAFSLTGQPSACGTAREVGVFSHRLPADKLVFVAPHRAKTEKIWKLPTGTLNPQPGAHAVKMMRDLQAGKLGFHWTMVANPFQTYANINGWIEAAREQDAFIVCSDPYPTISAKVADLILPTAMIYEKWGAYGNAERRTQHWREQVSPPGEAKGDLWQLMEFSKRFQLKEVWGKYDFKINLPVGKFDKMWKEQYGNTLPDVLPGAKEMGYSPEDTLFKVLFENEGKKYKYDANSEVANGHKNHIAEDMGFFAQKAIWEEYRLFGKGNGHDLASFDTYHKVRGLRWPVINGKETQWRYREGFDPYVKPGQGFNFYGPLQKAIYTGDLEDWDKSKPKVKLFTKKENGVIVDGKAKIFFHPYSAPPERPNDKYDLWLCTGRVLEHWHSGTMTRRVPELYRAVPHALVYLHPADATKRGLKRNDLVKVESIRGFVKARIETQGRNQPPKGLIFVPFFDEHVLINKLTLDQTCPLSKETDYKKCAVRITKA</sequence>
<dbReference type="Pfam" id="PF04879">
    <property type="entry name" value="Molybdop_Fe4S4"/>
    <property type="match status" value="1"/>
</dbReference>
<evidence type="ECO:0000313" key="15">
    <source>
        <dbReference type="Proteomes" id="UP000218113"/>
    </source>
</evidence>
<comment type="cofactor">
    <cofactor evidence="12">
        <name>Mo-bis(molybdopterin guanine dinucleotide)</name>
        <dbReference type="ChEBI" id="CHEBI:60539"/>
    </cofactor>
    <text evidence="12">Binds 1 molybdenum-bis(molybdopterin guanine dinucleotide) (Mo-bis-MGD) cofactor per subunit.</text>
</comment>
<name>A0A2A4T822_9DELT</name>
<evidence type="ECO:0000259" key="13">
    <source>
        <dbReference type="PROSITE" id="PS51669"/>
    </source>
</evidence>
<dbReference type="GO" id="GO:0043546">
    <property type="term" value="F:molybdopterin cofactor binding"/>
    <property type="evidence" value="ECO:0007669"/>
    <property type="project" value="InterPro"/>
</dbReference>
<comment type="PTM">
    <text evidence="12">Predicted to be exported by the Tat system. The position of the signal peptide cleavage has not been experimentally proven.</text>
</comment>
<reference evidence="15" key="1">
    <citation type="submission" date="2017-08" db="EMBL/GenBank/DDBJ databases">
        <title>A dynamic microbial community with high functional redundancy inhabits the cold, oxic subseafloor aquifer.</title>
        <authorList>
            <person name="Tully B.J."/>
            <person name="Wheat C.G."/>
            <person name="Glazer B.T."/>
            <person name="Huber J.A."/>
        </authorList>
    </citation>
    <scope>NUCLEOTIDE SEQUENCE [LARGE SCALE GENOMIC DNA]</scope>
</reference>
<dbReference type="InterPro" id="IPR006656">
    <property type="entry name" value="Mopterin_OxRdtase"/>
</dbReference>
<dbReference type="GO" id="GO:0009055">
    <property type="term" value="F:electron transfer activity"/>
    <property type="evidence" value="ECO:0007669"/>
    <property type="project" value="UniProtKB-UniRule"/>
</dbReference>
<dbReference type="FunFam" id="2.40.40.20:FF:000005">
    <property type="entry name" value="Periplasmic nitrate reductase"/>
    <property type="match status" value="1"/>
</dbReference>
<evidence type="ECO:0000256" key="7">
    <source>
        <dbReference type="ARBA" id="ARBA00022982"/>
    </source>
</evidence>
<comment type="caution">
    <text evidence="12">Lacks conserved residue(s) required for the propagation of feature annotation.</text>
</comment>
<dbReference type="Gene3D" id="3.30.200.210">
    <property type="match status" value="1"/>
</dbReference>
<feature type="domain" description="4Fe-4S Mo/W bis-MGD-type" evidence="13">
    <location>
        <begin position="41"/>
        <end position="97"/>
    </location>
</feature>
<evidence type="ECO:0000256" key="4">
    <source>
        <dbReference type="ARBA" id="ARBA00022505"/>
    </source>
</evidence>
<keyword evidence="6 12" id="KW-0732">Signal</keyword>
<comment type="cofactor">
    <cofactor evidence="12">
        <name>[4Fe-4S] cluster</name>
        <dbReference type="ChEBI" id="CHEBI:49883"/>
    </cofactor>
    <text evidence="12">Binds 1 [4Fe-4S] cluster.</text>
</comment>
<feature type="binding site" evidence="12">
    <location>
        <position position="405"/>
    </location>
    <ligand>
        <name>Mo-bis(molybdopterin guanine dinucleotide)</name>
        <dbReference type="ChEBI" id="CHEBI:60539"/>
    </ligand>
</feature>
<feature type="binding site" evidence="12">
    <location>
        <position position="177"/>
    </location>
    <ligand>
        <name>Mo-bis(molybdopterin guanine dinucleotide)</name>
        <dbReference type="ChEBI" id="CHEBI:60539"/>
    </ligand>
</feature>
<dbReference type="Gene3D" id="3.40.50.740">
    <property type="match status" value="1"/>
</dbReference>
<comment type="catalytic activity">
    <reaction evidence="12">
        <text>2 Fe(II)-[cytochrome] + nitrate + 2 H(+) = 2 Fe(III)-[cytochrome] + nitrite + H2O</text>
        <dbReference type="Rhea" id="RHEA:12909"/>
        <dbReference type="Rhea" id="RHEA-COMP:11777"/>
        <dbReference type="Rhea" id="RHEA-COMP:11778"/>
        <dbReference type="ChEBI" id="CHEBI:15377"/>
        <dbReference type="ChEBI" id="CHEBI:15378"/>
        <dbReference type="ChEBI" id="CHEBI:16301"/>
        <dbReference type="ChEBI" id="CHEBI:17632"/>
        <dbReference type="ChEBI" id="CHEBI:29033"/>
        <dbReference type="ChEBI" id="CHEBI:29034"/>
        <dbReference type="EC" id="1.9.6.1"/>
    </reaction>
</comment>
<evidence type="ECO:0000256" key="9">
    <source>
        <dbReference type="ARBA" id="ARBA00023004"/>
    </source>
</evidence>
<dbReference type="InterPro" id="IPR006657">
    <property type="entry name" value="MoPterin_dinucl-bd_dom"/>
</dbReference>
<feature type="binding site" evidence="12">
    <location>
        <position position="51"/>
    </location>
    <ligand>
        <name>[4Fe-4S] cluster</name>
        <dbReference type="ChEBI" id="CHEBI:49883"/>
    </ligand>
</feature>
<keyword evidence="4 12" id="KW-0500">Molybdenum</keyword>
<feature type="binding site" evidence="12">
    <location>
        <position position="152"/>
    </location>
    <ligand>
        <name>Mo-bis(molybdopterin guanine dinucleotide)</name>
        <dbReference type="ChEBI" id="CHEBI:60539"/>
    </ligand>
</feature>
<dbReference type="HAMAP" id="MF_01630">
    <property type="entry name" value="Nitrate_reduct_NapA"/>
    <property type="match status" value="1"/>
</dbReference>
<evidence type="ECO:0000256" key="11">
    <source>
        <dbReference type="ARBA" id="ARBA00023063"/>
    </source>
</evidence>
<dbReference type="InterPro" id="IPR050123">
    <property type="entry name" value="Prok_molybdopt-oxidoreductase"/>
</dbReference>
<dbReference type="InterPro" id="IPR027467">
    <property type="entry name" value="MopterinOxRdtase_cofactor_BS"/>
</dbReference>
<feature type="binding site" evidence="12">
    <location>
        <begin position="214"/>
        <end position="221"/>
    </location>
    <ligand>
        <name>Mo-bis(molybdopterin guanine dinucleotide)</name>
        <dbReference type="ChEBI" id="CHEBI:60539"/>
    </ligand>
</feature>
<dbReference type="Pfam" id="PF01568">
    <property type="entry name" value="Molydop_binding"/>
    <property type="match status" value="1"/>
</dbReference>
<evidence type="ECO:0000256" key="6">
    <source>
        <dbReference type="ARBA" id="ARBA00022729"/>
    </source>
</evidence>
<dbReference type="GO" id="GO:0009325">
    <property type="term" value="C:nitrate reductase complex"/>
    <property type="evidence" value="ECO:0007669"/>
    <property type="project" value="TreeGrafter"/>
</dbReference>
<keyword evidence="5 12" id="KW-0479">Metal-binding</keyword>
<dbReference type="PROSITE" id="PS51318">
    <property type="entry name" value="TAT"/>
    <property type="match status" value="1"/>
</dbReference>
<dbReference type="InterPro" id="IPR010051">
    <property type="entry name" value="Periplasm_NO3_reductase_lsu"/>
</dbReference>
<dbReference type="GO" id="GO:0005576">
    <property type="term" value="C:extracellular region"/>
    <property type="evidence" value="ECO:0007669"/>
    <property type="project" value="UniProtKB-SubCell"/>
</dbReference>
<dbReference type="InterPro" id="IPR041957">
    <property type="entry name" value="CT_Nitrate-R-NapA-like"/>
</dbReference>
<evidence type="ECO:0000256" key="8">
    <source>
        <dbReference type="ARBA" id="ARBA00023002"/>
    </source>
</evidence>
<feature type="binding site" evidence="12">
    <location>
        <position position="590"/>
    </location>
    <ligand>
        <name>Mo-bis(molybdopterin guanine dinucleotide)</name>
        <dbReference type="ChEBI" id="CHEBI:60539"/>
    </ligand>
</feature>
<dbReference type="InterPro" id="IPR009010">
    <property type="entry name" value="Asp_de-COase-like_dom_sf"/>
</dbReference>
<evidence type="ECO:0000256" key="2">
    <source>
        <dbReference type="ARBA" id="ARBA00022448"/>
    </source>
</evidence>
<feature type="binding site" evidence="12">
    <location>
        <position position="48"/>
    </location>
    <ligand>
        <name>[4Fe-4S] cluster</name>
        <dbReference type="ChEBI" id="CHEBI:49883"/>
    </ligand>
</feature>
<keyword evidence="7 12" id="KW-0249">Electron transport</keyword>
<dbReference type="EC" id="1.9.6.1" evidence="12"/>